<dbReference type="Gene3D" id="1.25.40.10">
    <property type="entry name" value="Tetratricopeptide repeat domain"/>
    <property type="match status" value="1"/>
</dbReference>
<gene>
    <name evidence="2" type="ORF">FBEOM_7087</name>
</gene>
<dbReference type="CDD" id="cd20071">
    <property type="entry name" value="SET_SMYD"/>
    <property type="match status" value="1"/>
</dbReference>
<evidence type="ECO:0000313" key="3">
    <source>
        <dbReference type="Proteomes" id="UP000730481"/>
    </source>
</evidence>
<dbReference type="PANTHER" id="PTHR47332">
    <property type="entry name" value="SET DOMAIN-CONTAINING PROTEIN 5"/>
    <property type="match status" value="1"/>
</dbReference>
<dbReference type="SUPFAM" id="SSF82199">
    <property type="entry name" value="SET domain"/>
    <property type="match status" value="1"/>
</dbReference>
<dbReference type="EMBL" id="PVQB02000311">
    <property type="protein sequence ID" value="KAF4339000.1"/>
    <property type="molecule type" value="Genomic_DNA"/>
</dbReference>
<reference evidence="2" key="2">
    <citation type="submission" date="2020-02" db="EMBL/GenBank/DDBJ databases">
        <title>Identification and distribution of gene clusters putatively required for synthesis of sphingolipid metabolism inhibitors in phylogenetically diverse species of the filamentous fungus Fusarium.</title>
        <authorList>
            <person name="Kim H.-S."/>
            <person name="Busman M."/>
            <person name="Brown D.W."/>
            <person name="Divon H."/>
            <person name="Uhlig S."/>
            <person name="Proctor R.H."/>
        </authorList>
    </citation>
    <scope>NUCLEOTIDE SEQUENCE</scope>
    <source>
        <strain evidence="2">NRRL 25174</strain>
    </source>
</reference>
<dbReference type="InterPro" id="IPR011990">
    <property type="entry name" value="TPR-like_helical_dom_sf"/>
</dbReference>
<dbReference type="InterPro" id="IPR053185">
    <property type="entry name" value="SET_domain_protein"/>
</dbReference>
<dbReference type="InterPro" id="IPR001214">
    <property type="entry name" value="SET_dom"/>
</dbReference>
<dbReference type="Pfam" id="PF00856">
    <property type="entry name" value="SET"/>
    <property type="match status" value="1"/>
</dbReference>
<dbReference type="Proteomes" id="UP000730481">
    <property type="component" value="Unassembled WGS sequence"/>
</dbReference>
<dbReference type="SMART" id="SM00317">
    <property type="entry name" value="SET"/>
    <property type="match status" value="1"/>
</dbReference>
<dbReference type="PROSITE" id="PS50280">
    <property type="entry name" value="SET"/>
    <property type="match status" value="1"/>
</dbReference>
<dbReference type="OrthoDB" id="265717at2759"/>
<evidence type="ECO:0000259" key="1">
    <source>
        <dbReference type="PROSITE" id="PS50280"/>
    </source>
</evidence>
<keyword evidence="3" id="KW-1185">Reference proteome</keyword>
<sequence>MGIDAGFDMVPRLSSGANDQQKWEAFIEDVKHHFEGDPVFRVHDNYIEFESGEYPMLPLQGHKVLRFSSKLCRGVDPYIFGVTSLASKHFGSRVRKWVDGFDERYHYDWNEVNESWKLYDQPDQSQPDSELSTSLFEIHDVPLKGRGLVAKYDISIGTRIICEEPILLAQNMSPGILEAVLATKLKALSKEKQRQFLSLRNNYPGKYPFGGIFRTNSLPCGSGASTGGIYPTICLINYSCSPNAHNNWSDEAKHETIHAVRPIRAGEEITISYDRGQPFVARKAFLKTSFGFECACHVCTLPRAEREASDNRRMQIDELDTSIGNPINMMRNPKKSLTDCYSLLHIVEEEHGEYSVPLKARLYYDAFQICIAHGDLARACVFAERAYDARAVCEGEDSPETRRMKSFALNPRWHSTFGAYSMKWKSKKEDRPIGSNEEGFEKWLFRQ</sequence>
<accession>A0A9P5AHQ2</accession>
<dbReference type="Gene3D" id="2.170.270.10">
    <property type="entry name" value="SET domain"/>
    <property type="match status" value="1"/>
</dbReference>
<feature type="domain" description="SET" evidence="1">
    <location>
        <begin position="134"/>
        <end position="274"/>
    </location>
</feature>
<proteinExistence type="predicted"/>
<organism evidence="2 3">
    <name type="scientific">Fusarium beomiforme</name>
    <dbReference type="NCBI Taxonomy" id="44412"/>
    <lineage>
        <taxon>Eukaryota</taxon>
        <taxon>Fungi</taxon>
        <taxon>Dikarya</taxon>
        <taxon>Ascomycota</taxon>
        <taxon>Pezizomycotina</taxon>
        <taxon>Sordariomycetes</taxon>
        <taxon>Hypocreomycetidae</taxon>
        <taxon>Hypocreales</taxon>
        <taxon>Nectriaceae</taxon>
        <taxon>Fusarium</taxon>
        <taxon>Fusarium burgessii species complex</taxon>
    </lineage>
</organism>
<dbReference type="AlphaFoldDB" id="A0A9P5AHQ2"/>
<dbReference type="PANTHER" id="PTHR47332:SF4">
    <property type="entry name" value="SET DOMAIN-CONTAINING PROTEIN 5"/>
    <property type="match status" value="1"/>
</dbReference>
<evidence type="ECO:0000313" key="2">
    <source>
        <dbReference type="EMBL" id="KAF4339000.1"/>
    </source>
</evidence>
<protein>
    <submittedName>
        <fullName evidence="2">SET domain protein</fullName>
    </submittedName>
</protein>
<name>A0A9P5AHQ2_9HYPO</name>
<dbReference type="InterPro" id="IPR046341">
    <property type="entry name" value="SET_dom_sf"/>
</dbReference>
<comment type="caution">
    <text evidence="2">The sequence shown here is derived from an EMBL/GenBank/DDBJ whole genome shotgun (WGS) entry which is preliminary data.</text>
</comment>
<reference evidence="2" key="1">
    <citation type="journal article" date="2017" name="Mycologia">
        <title>Fusarium algeriense, sp. nov., a novel toxigenic crown rot pathogen of durum wheat from Algeria is nested in the Fusarium burgessii species complex.</title>
        <authorList>
            <person name="Laraba I."/>
            <person name="Keddad A."/>
            <person name="Boureghda H."/>
            <person name="Abdallah N."/>
            <person name="Vaughan M.M."/>
            <person name="Proctor R.H."/>
            <person name="Busman M."/>
            <person name="O'Donnell K."/>
        </authorList>
    </citation>
    <scope>NUCLEOTIDE SEQUENCE</scope>
    <source>
        <strain evidence="2">NRRL 25174</strain>
    </source>
</reference>